<name>A0A3Q0RTK6_AMPCI</name>
<reference evidence="1" key="1">
    <citation type="submission" date="2025-08" db="UniProtKB">
        <authorList>
            <consortium name="Ensembl"/>
        </authorList>
    </citation>
    <scope>IDENTIFICATION</scope>
</reference>
<organism evidence="1 2">
    <name type="scientific">Amphilophus citrinellus</name>
    <name type="common">Midas cichlid</name>
    <name type="synonym">Cichlasoma citrinellum</name>
    <dbReference type="NCBI Taxonomy" id="61819"/>
    <lineage>
        <taxon>Eukaryota</taxon>
        <taxon>Metazoa</taxon>
        <taxon>Chordata</taxon>
        <taxon>Craniata</taxon>
        <taxon>Vertebrata</taxon>
        <taxon>Euteleostomi</taxon>
        <taxon>Actinopterygii</taxon>
        <taxon>Neopterygii</taxon>
        <taxon>Teleostei</taxon>
        <taxon>Neoteleostei</taxon>
        <taxon>Acanthomorphata</taxon>
        <taxon>Ovalentaria</taxon>
        <taxon>Cichlomorphae</taxon>
        <taxon>Cichliformes</taxon>
        <taxon>Cichlidae</taxon>
        <taxon>New World cichlids</taxon>
        <taxon>Cichlasomatinae</taxon>
        <taxon>Heroini</taxon>
        <taxon>Amphilophus</taxon>
    </lineage>
</organism>
<protein>
    <submittedName>
        <fullName evidence="1">Uncharacterized protein</fullName>
    </submittedName>
</protein>
<accession>A0A3Q0RTK6</accession>
<keyword evidence="2" id="KW-1185">Reference proteome</keyword>
<sequence length="117" mass="13185">MYCLLLMQHIAQCPAYDQIGLRRTCGDPERGLSGQEEEAASLLLPEIIISIIFCNFQHLNRCSTVCFSIQVCFYCIGSVFLSASWMCSSKFVPQRMKTVLKAKRSPTPYQQGVPNKV</sequence>
<evidence type="ECO:0000313" key="1">
    <source>
        <dbReference type="Ensembl" id="ENSACIP00000014046.1"/>
    </source>
</evidence>
<evidence type="ECO:0000313" key="2">
    <source>
        <dbReference type="Proteomes" id="UP000261340"/>
    </source>
</evidence>
<proteinExistence type="predicted"/>
<dbReference type="Ensembl" id="ENSACIT00000014428.1">
    <property type="protein sequence ID" value="ENSACIP00000014046.1"/>
    <property type="gene ID" value="ENSACIG00000010941.1"/>
</dbReference>
<reference evidence="1" key="2">
    <citation type="submission" date="2025-09" db="UniProtKB">
        <authorList>
            <consortium name="Ensembl"/>
        </authorList>
    </citation>
    <scope>IDENTIFICATION</scope>
</reference>
<dbReference type="AlphaFoldDB" id="A0A3Q0RTK6"/>
<dbReference type="Proteomes" id="UP000261340">
    <property type="component" value="Unplaced"/>
</dbReference>